<dbReference type="AlphaFoldDB" id="A0A2A6E054"/>
<dbReference type="InterPro" id="IPR036388">
    <property type="entry name" value="WH-like_DNA-bd_sf"/>
</dbReference>
<dbReference type="GO" id="GO:0003723">
    <property type="term" value="F:RNA binding"/>
    <property type="evidence" value="ECO:0007669"/>
    <property type="project" value="InterPro"/>
</dbReference>
<evidence type="ECO:0000313" key="2">
    <source>
        <dbReference type="EMBL" id="PDO10698.1"/>
    </source>
</evidence>
<gene>
    <name evidence="2" type="ORF">BLM47_05670</name>
</gene>
<accession>A0A2A6E054</accession>
<dbReference type="EMBL" id="MOXJ01000010">
    <property type="protein sequence ID" value="PDO10698.1"/>
    <property type="molecule type" value="Genomic_DNA"/>
</dbReference>
<name>A0A2A6E054_9BACL</name>
<organism evidence="2 3">
    <name type="scientific">Candidatus Reconcilbacillus cellulovorans</name>
    <dbReference type="NCBI Taxonomy" id="1906605"/>
    <lineage>
        <taxon>Bacteria</taxon>
        <taxon>Bacillati</taxon>
        <taxon>Bacillota</taxon>
        <taxon>Bacilli</taxon>
        <taxon>Bacillales</taxon>
        <taxon>Paenibacillaceae</taxon>
        <taxon>Candidatus Reconcilbacillus</taxon>
    </lineage>
</organism>
<dbReference type="InterPro" id="IPR011006">
    <property type="entry name" value="CheY-like_superfamily"/>
</dbReference>
<reference evidence="2 3" key="1">
    <citation type="submission" date="2016-12" db="EMBL/GenBank/DDBJ databases">
        <title>Candidatus Reconcilibacillus cellulovorans genome.</title>
        <authorList>
            <person name="Kolinko S."/>
            <person name="Wu Y.-W."/>
            <person name="Tachea F."/>
            <person name="Denzel E."/>
            <person name="Hiras J."/>
            <person name="Baecker N."/>
            <person name="Chan L.J."/>
            <person name="Eichorst S.A."/>
            <person name="Frey D."/>
            <person name="Adams P.D."/>
            <person name="Pray T."/>
            <person name="Tanjore D."/>
            <person name="Petzold C.J."/>
            <person name="Gladden J.M."/>
            <person name="Simmons B.A."/>
            <person name="Singer S.W."/>
        </authorList>
    </citation>
    <scope>NUCLEOTIDE SEQUENCE [LARGE SCALE GENOMIC DNA]</scope>
    <source>
        <strain evidence="2">JTherm</strain>
    </source>
</reference>
<evidence type="ECO:0000259" key="1">
    <source>
        <dbReference type="PROSITE" id="PS50921"/>
    </source>
</evidence>
<comment type="caution">
    <text evidence="2">The sequence shown here is derived from an EMBL/GenBank/DDBJ whole genome shotgun (WGS) entry which is preliminary data.</text>
</comment>
<dbReference type="Gene3D" id="1.10.10.10">
    <property type="entry name" value="Winged helix-like DNA-binding domain superfamily/Winged helix DNA-binding domain"/>
    <property type="match status" value="1"/>
</dbReference>
<sequence>MTVVVWILETDFIKKGDGWPPADPRFEHRIAASESDADRLIGAADAVMVAAPAARIPHWASHVRNRRSIPLIWICRDTEQPLPDTLASDVDGVVPFGANADTLRFAVRWAACIHRERANWLAERKQLIERLEGRKWIDQAKAILCEIKGCTEAQAYEFLRTQAMNERKKIADIAANIVRVYRLIREQPSSRSGLLSGKRPKS</sequence>
<feature type="domain" description="ANTAR" evidence="1">
    <location>
        <begin position="117"/>
        <end position="178"/>
    </location>
</feature>
<dbReference type="SUPFAM" id="SSF52172">
    <property type="entry name" value="CheY-like"/>
    <property type="match status" value="1"/>
</dbReference>
<evidence type="ECO:0000313" key="3">
    <source>
        <dbReference type="Proteomes" id="UP000243688"/>
    </source>
</evidence>
<dbReference type="InterPro" id="IPR005561">
    <property type="entry name" value="ANTAR"/>
</dbReference>
<protein>
    <recommendedName>
        <fullName evidence="1">ANTAR domain-containing protein</fullName>
    </recommendedName>
</protein>
<dbReference type="PROSITE" id="PS50921">
    <property type="entry name" value="ANTAR"/>
    <property type="match status" value="1"/>
</dbReference>
<proteinExistence type="predicted"/>
<dbReference type="Pfam" id="PF03861">
    <property type="entry name" value="ANTAR"/>
    <property type="match status" value="1"/>
</dbReference>
<dbReference type="Proteomes" id="UP000243688">
    <property type="component" value="Unassembled WGS sequence"/>
</dbReference>
<dbReference type="SMART" id="SM01012">
    <property type="entry name" value="ANTAR"/>
    <property type="match status" value="1"/>
</dbReference>